<dbReference type="InterPro" id="IPR055346">
    <property type="entry name" value="Fe-S_cluster_assembly_SufBD"/>
</dbReference>
<dbReference type="SUPFAM" id="SSF101960">
    <property type="entry name" value="Stabilizer of iron transporter SufD"/>
    <property type="match status" value="1"/>
</dbReference>
<gene>
    <name evidence="2" type="ORF">BsIDN1_57550</name>
</gene>
<dbReference type="PANTHER" id="PTHR43575">
    <property type="entry name" value="PROTEIN ABCI7, CHLOROPLASTIC"/>
    <property type="match status" value="1"/>
</dbReference>
<dbReference type="InterPro" id="IPR037284">
    <property type="entry name" value="SUF_FeS_clus_asmbl_SufBD_sf"/>
</dbReference>
<dbReference type="InterPro" id="IPR000825">
    <property type="entry name" value="SUF_FeS_clus_asmbl_SufBD_core"/>
</dbReference>
<proteinExistence type="predicted"/>
<accession>A0A5S9MF60</accession>
<dbReference type="AlphaFoldDB" id="A0A5S9MF60"/>
<dbReference type="Proteomes" id="UP000464658">
    <property type="component" value="Chromosome"/>
</dbReference>
<reference evidence="2 3" key="1">
    <citation type="submission" date="2019-12" db="EMBL/GenBank/DDBJ databases">
        <title>Full genome sequence of a Bacillus safensis strain isolated from commercially available natto in Indonesia.</title>
        <authorList>
            <person name="Yoshida M."/>
            <person name="Uomi M."/>
            <person name="Waturangi D."/>
            <person name="Ekaputri J.J."/>
            <person name="Setiamarga D.H.E."/>
        </authorList>
    </citation>
    <scope>NUCLEOTIDE SEQUENCE [LARGE SCALE GENOMIC DNA]</scope>
    <source>
        <strain evidence="2 3">IDN1</strain>
    </source>
</reference>
<protein>
    <recommendedName>
        <fullName evidence="1">SUF system FeS cluster assembly SufBD core domain-containing protein</fullName>
    </recommendedName>
</protein>
<dbReference type="PANTHER" id="PTHR43575:SF1">
    <property type="entry name" value="PROTEIN ABCI7, CHLOROPLASTIC"/>
    <property type="match status" value="1"/>
</dbReference>
<evidence type="ECO:0000259" key="1">
    <source>
        <dbReference type="Pfam" id="PF01458"/>
    </source>
</evidence>
<name>A0A5S9MF60_BACIA</name>
<feature type="domain" description="SUF system FeS cluster assembly SufBD core" evidence="1">
    <location>
        <begin position="2"/>
        <end position="94"/>
    </location>
</feature>
<evidence type="ECO:0000313" key="2">
    <source>
        <dbReference type="EMBL" id="BBP92137.1"/>
    </source>
</evidence>
<evidence type="ECO:0000313" key="3">
    <source>
        <dbReference type="Proteomes" id="UP000464658"/>
    </source>
</evidence>
<dbReference type="EMBL" id="AP021906">
    <property type="protein sequence ID" value="BBP92137.1"/>
    <property type="molecule type" value="Genomic_DNA"/>
</dbReference>
<dbReference type="Pfam" id="PF01458">
    <property type="entry name" value="SUFBD_core"/>
    <property type="match status" value="1"/>
</dbReference>
<dbReference type="GO" id="GO:0016226">
    <property type="term" value="P:iron-sulfur cluster assembly"/>
    <property type="evidence" value="ECO:0007669"/>
    <property type="project" value="InterPro"/>
</dbReference>
<sequence>MKHGVMKDQASSIFNGIGKIEHGATKSNAEQESRVLMLSEKARGDANPILLIDEDDVTAGHAASVGRVDPIQLYYLMSRGISKEDAERLVIYGFLNPVVKELPIEGVKKQLVSVIERKVK</sequence>
<organism evidence="2 3">
    <name type="scientific">Bacillus safensis</name>
    <dbReference type="NCBI Taxonomy" id="561879"/>
    <lineage>
        <taxon>Bacteria</taxon>
        <taxon>Bacillati</taxon>
        <taxon>Bacillota</taxon>
        <taxon>Bacilli</taxon>
        <taxon>Bacillales</taxon>
        <taxon>Bacillaceae</taxon>
        <taxon>Bacillus</taxon>
    </lineage>
</organism>